<dbReference type="EMBL" id="WNYA01000006">
    <property type="protein sequence ID" value="KAG8566239.1"/>
    <property type="molecule type" value="Genomic_DNA"/>
</dbReference>
<protein>
    <recommendedName>
        <fullName evidence="10">PSI domain-containing protein</fullName>
    </recommendedName>
</protein>
<keyword evidence="5 8" id="KW-1133">Transmembrane helix</keyword>
<dbReference type="PANTHER" id="PTHR13055:SF10">
    <property type="entry name" value="PLEXIN DOMAIN-CONTAINING PROTEIN 1"/>
    <property type="match status" value="1"/>
</dbReference>
<feature type="domain" description="PSI" evidence="10">
    <location>
        <begin position="297"/>
        <end position="342"/>
    </location>
</feature>
<dbReference type="SMART" id="SM00423">
    <property type="entry name" value="PSI"/>
    <property type="match status" value="2"/>
</dbReference>
<evidence type="ECO:0000256" key="3">
    <source>
        <dbReference type="ARBA" id="ARBA00022692"/>
    </source>
</evidence>
<evidence type="ECO:0000256" key="4">
    <source>
        <dbReference type="ARBA" id="ARBA00022729"/>
    </source>
</evidence>
<evidence type="ECO:0000256" key="7">
    <source>
        <dbReference type="ARBA" id="ARBA00023180"/>
    </source>
</evidence>
<dbReference type="InterPro" id="IPR002165">
    <property type="entry name" value="Plexin_repeat"/>
</dbReference>
<keyword evidence="7" id="KW-0325">Glycoprotein</keyword>
<keyword evidence="3 8" id="KW-0812">Transmembrane</keyword>
<gene>
    <name evidence="11" type="ORF">GDO81_013154</name>
</gene>
<feature type="domain" description="PSI" evidence="10">
    <location>
        <begin position="395"/>
        <end position="438"/>
    </location>
</feature>
<feature type="signal peptide" evidence="9">
    <location>
        <begin position="1"/>
        <end position="17"/>
    </location>
</feature>
<evidence type="ECO:0000256" key="1">
    <source>
        <dbReference type="ARBA" id="ARBA00004479"/>
    </source>
</evidence>
<evidence type="ECO:0000313" key="11">
    <source>
        <dbReference type="EMBL" id="KAG8566239.1"/>
    </source>
</evidence>
<organism evidence="11 12">
    <name type="scientific">Engystomops pustulosus</name>
    <name type="common">Tungara frog</name>
    <name type="synonym">Physalaemus pustulosus</name>
    <dbReference type="NCBI Taxonomy" id="76066"/>
    <lineage>
        <taxon>Eukaryota</taxon>
        <taxon>Metazoa</taxon>
        <taxon>Chordata</taxon>
        <taxon>Craniata</taxon>
        <taxon>Vertebrata</taxon>
        <taxon>Euteleostomi</taxon>
        <taxon>Amphibia</taxon>
        <taxon>Batrachia</taxon>
        <taxon>Anura</taxon>
        <taxon>Neobatrachia</taxon>
        <taxon>Hyloidea</taxon>
        <taxon>Leptodactylidae</taxon>
        <taxon>Leiuperinae</taxon>
        <taxon>Engystomops</taxon>
    </lineage>
</organism>
<dbReference type="Proteomes" id="UP000824782">
    <property type="component" value="Unassembled WGS sequence"/>
</dbReference>
<dbReference type="InterPro" id="IPR016201">
    <property type="entry name" value="PSI"/>
</dbReference>
<sequence>MLWIPIFILTLLVTTEGIVKSWDHSPISGSSPLKTKRRDNHIVRYQRDINNGRNKIAERAIQGRGVESLPIDTYQTQIVENNHKYYSSRVLGPTELQGHDLLVDLLQEEPKKATVLAILSKAHKQALRVKLSFDFPFYGHPLKHITIATGGFIFMGDVLHSMLTATQYVAPLMANFNPKYSNESTIRYKDNGTCVVVQWDKVRLHERENAGNFTFLAALFKDGHIVFGYKEIPLQVQSISPEQHPVKSGLSDAFVVVDPFLNDSESQRRYIYEYHRVQVDLDKIKSQTVVEFTPLPTCLQYTTCDQCLTFTSSLNCSWCHVLQRCSSGIDRYRQDWITYGCEKEAQSTSCEDYIDFYTAADSTIQTSSPEMDSTPNPFMDTTTEDDTKTKHQGDACLQYTTCDQCLTFTPSLNCSWCHVLRRCSSGRNGQDWITYGCEKEAQSTSCEVYTPADPTIQTISPKIDVSTTASMDLTTEDDTKMKHQGDEPLEEMPKKSVSHVHSGTIVGIILAVLLITVIILAVIYINHHKGKQGRHCCIEYHPHHWAVMKFNNHGSPGVYTVVDPTPGLDKDGFMETEQ</sequence>
<evidence type="ECO:0000256" key="9">
    <source>
        <dbReference type="SAM" id="SignalP"/>
    </source>
</evidence>
<dbReference type="GO" id="GO:0016020">
    <property type="term" value="C:membrane"/>
    <property type="evidence" value="ECO:0007669"/>
    <property type="project" value="UniProtKB-SubCell"/>
</dbReference>
<comment type="similarity">
    <text evidence="2">Belongs to the plexin family.</text>
</comment>
<reference evidence="11" key="1">
    <citation type="thesis" date="2020" institute="ProQuest LLC" country="789 East Eisenhower Parkway, Ann Arbor, MI, USA">
        <title>Comparative Genomics and Chromosome Evolution.</title>
        <authorList>
            <person name="Mudd A.B."/>
        </authorList>
    </citation>
    <scope>NUCLEOTIDE SEQUENCE</scope>
    <source>
        <strain evidence="11">237g6f4</strain>
        <tissue evidence="11">Blood</tissue>
    </source>
</reference>
<comment type="caution">
    <text evidence="11">The sequence shown here is derived from an EMBL/GenBank/DDBJ whole genome shotgun (WGS) entry which is preliminary data.</text>
</comment>
<evidence type="ECO:0000256" key="2">
    <source>
        <dbReference type="ARBA" id="ARBA00010297"/>
    </source>
</evidence>
<evidence type="ECO:0000256" key="5">
    <source>
        <dbReference type="ARBA" id="ARBA00022989"/>
    </source>
</evidence>
<dbReference type="Pfam" id="PF01437">
    <property type="entry name" value="PSI"/>
    <property type="match status" value="1"/>
</dbReference>
<feature type="chain" id="PRO_5043967030" description="PSI domain-containing protein" evidence="9">
    <location>
        <begin position="18"/>
        <end position="578"/>
    </location>
</feature>
<accession>A0AAV7AXB6</accession>
<proteinExistence type="inferred from homology"/>
<dbReference type="PANTHER" id="PTHR13055">
    <property type="entry name" value="TUMOR ENDOTHELIAL MARKER 7 RELATED"/>
    <property type="match status" value="1"/>
</dbReference>
<comment type="subcellular location">
    <subcellularLocation>
        <location evidence="1">Membrane</location>
        <topology evidence="1">Single-pass type I membrane protein</topology>
    </subcellularLocation>
</comment>
<dbReference type="AlphaFoldDB" id="A0AAV7AXB6"/>
<dbReference type="InterPro" id="IPR031152">
    <property type="entry name" value="PLXDC"/>
</dbReference>
<evidence type="ECO:0000256" key="8">
    <source>
        <dbReference type="SAM" id="Phobius"/>
    </source>
</evidence>
<name>A0AAV7AXB6_ENGPU</name>
<keyword evidence="4 9" id="KW-0732">Signal</keyword>
<keyword evidence="6 8" id="KW-0472">Membrane</keyword>
<evidence type="ECO:0000256" key="6">
    <source>
        <dbReference type="ARBA" id="ARBA00023136"/>
    </source>
</evidence>
<evidence type="ECO:0000313" key="12">
    <source>
        <dbReference type="Proteomes" id="UP000824782"/>
    </source>
</evidence>
<feature type="transmembrane region" description="Helical" evidence="8">
    <location>
        <begin position="505"/>
        <end position="525"/>
    </location>
</feature>
<keyword evidence="12" id="KW-1185">Reference proteome</keyword>
<evidence type="ECO:0000259" key="10">
    <source>
        <dbReference type="SMART" id="SM00423"/>
    </source>
</evidence>